<evidence type="ECO:0000313" key="3">
    <source>
        <dbReference type="Proteomes" id="UP000512286"/>
    </source>
</evidence>
<evidence type="ECO:0000313" key="2">
    <source>
        <dbReference type="EMBL" id="QLY81938.1"/>
    </source>
</evidence>
<keyword evidence="1" id="KW-0175">Coiled coil</keyword>
<sequence length="128" mass="14802">MKVKLSNERIVNDAANLRAISEKQLPVKVSYAIAKNMAKIESELKVYNKERAKLIDKYGEKEKDGKLKLDEHGSIVIKEDSKDKWDKAINELLEIENEIDIHKFNMDLLEGHSIKPSELMTIDYMIED</sequence>
<dbReference type="Pfam" id="PF07761">
    <property type="entry name" value="DUF1617"/>
    <property type="match status" value="1"/>
</dbReference>
<dbReference type="EMBL" id="CP059378">
    <property type="protein sequence ID" value="QLY81938.1"/>
    <property type="molecule type" value="Genomic_DNA"/>
</dbReference>
<proteinExistence type="predicted"/>
<dbReference type="AlphaFoldDB" id="A0A7D7A6G3"/>
<dbReference type="RefSeq" id="WP_181603434.1">
    <property type="nucleotide sequence ID" value="NZ_CP059378.1"/>
</dbReference>
<gene>
    <name evidence="2" type="ORF">HZF06_10235</name>
</gene>
<protein>
    <submittedName>
        <fullName evidence="2">DUF1617 family protein</fullName>
    </submittedName>
</protein>
<accession>A0A7D7A6G3</accession>
<dbReference type="InterPro" id="IPR011675">
    <property type="entry name" value="DUF1617"/>
</dbReference>
<dbReference type="KEGG" id="cint:HZF06_10235"/>
<name>A0A7D7A6G3_9CLOT</name>
<feature type="coiled-coil region" evidence="1">
    <location>
        <begin position="37"/>
        <end position="98"/>
    </location>
</feature>
<dbReference type="Proteomes" id="UP000512286">
    <property type="component" value="Chromosome"/>
</dbReference>
<reference evidence="2 3" key="1">
    <citation type="submission" date="2020-07" db="EMBL/GenBank/DDBJ databases">
        <title>Electron transfer.</title>
        <authorList>
            <person name="Huang L."/>
            <person name="Liu X."/>
            <person name="Zhou S."/>
        </authorList>
    </citation>
    <scope>NUCLEOTIDE SEQUENCE [LARGE SCALE GENOMIC DNA]</scope>
    <source>
        <strain evidence="2 3">Lx1</strain>
    </source>
</reference>
<organism evidence="2 3">
    <name type="scientific">Clostridium intestinale</name>
    <dbReference type="NCBI Taxonomy" id="36845"/>
    <lineage>
        <taxon>Bacteria</taxon>
        <taxon>Bacillati</taxon>
        <taxon>Bacillota</taxon>
        <taxon>Clostridia</taxon>
        <taxon>Eubacteriales</taxon>
        <taxon>Clostridiaceae</taxon>
        <taxon>Clostridium</taxon>
    </lineage>
</organism>
<evidence type="ECO:0000256" key="1">
    <source>
        <dbReference type="SAM" id="Coils"/>
    </source>
</evidence>